<dbReference type="InterPro" id="IPR000304">
    <property type="entry name" value="Pyrroline-COOH_reductase"/>
</dbReference>
<dbReference type="InterPro" id="IPR029036">
    <property type="entry name" value="P5CR_dimer"/>
</dbReference>
<keyword evidence="5" id="KW-0641">Proline biosynthesis</keyword>
<evidence type="ECO:0000256" key="3">
    <source>
        <dbReference type="ARBA" id="ARBA00022490"/>
    </source>
</evidence>
<evidence type="ECO:0000259" key="9">
    <source>
        <dbReference type="Pfam" id="PF14748"/>
    </source>
</evidence>
<dbReference type="PANTHER" id="PTHR11645">
    <property type="entry name" value="PYRROLINE-5-CARBOXYLATE REDUCTASE"/>
    <property type="match status" value="1"/>
</dbReference>
<evidence type="ECO:0000313" key="10">
    <source>
        <dbReference type="EMBL" id="SUZ65547.1"/>
    </source>
</evidence>
<keyword evidence="7" id="KW-0560">Oxidoreductase</keyword>
<dbReference type="Gene3D" id="1.10.3730.10">
    <property type="entry name" value="ProC C-terminal domain-like"/>
    <property type="match status" value="1"/>
</dbReference>
<dbReference type="NCBIfam" id="TIGR00112">
    <property type="entry name" value="proC"/>
    <property type="match status" value="1"/>
</dbReference>
<dbReference type="Pfam" id="PF03807">
    <property type="entry name" value="F420_oxidored"/>
    <property type="match status" value="1"/>
</dbReference>
<protein>
    <recommendedName>
        <fullName evidence="11">Pyrroline-5-carboxylate reductase</fullName>
    </recommendedName>
</protein>
<evidence type="ECO:0000259" key="8">
    <source>
        <dbReference type="Pfam" id="PF03807"/>
    </source>
</evidence>
<comment type="similarity">
    <text evidence="2">Belongs to the pyrroline-5-carboxylate reductase family.</text>
</comment>
<dbReference type="PIRSF" id="PIRSF000193">
    <property type="entry name" value="Pyrrol-5-carb_rd"/>
    <property type="match status" value="1"/>
</dbReference>
<keyword evidence="4" id="KW-0028">Amino-acid biosynthesis</keyword>
<dbReference type="SUPFAM" id="SSF48179">
    <property type="entry name" value="6-phosphogluconate dehydrogenase C-terminal domain-like"/>
    <property type="match status" value="1"/>
</dbReference>
<evidence type="ECO:0000256" key="2">
    <source>
        <dbReference type="ARBA" id="ARBA00005525"/>
    </source>
</evidence>
<evidence type="ECO:0000256" key="1">
    <source>
        <dbReference type="ARBA" id="ARBA00005205"/>
    </source>
</evidence>
<dbReference type="Gene3D" id="3.40.50.720">
    <property type="entry name" value="NAD(P)-binding Rossmann-like Domain"/>
    <property type="match status" value="1"/>
</dbReference>
<name>A0A381PH59_9ZZZZ</name>
<evidence type="ECO:0008006" key="11">
    <source>
        <dbReference type="Google" id="ProtNLM"/>
    </source>
</evidence>
<keyword evidence="3" id="KW-0963">Cytoplasm</keyword>
<dbReference type="GO" id="GO:0004735">
    <property type="term" value="F:pyrroline-5-carboxylate reductase activity"/>
    <property type="evidence" value="ECO:0007669"/>
    <property type="project" value="InterPro"/>
</dbReference>
<evidence type="ECO:0000256" key="6">
    <source>
        <dbReference type="ARBA" id="ARBA00022857"/>
    </source>
</evidence>
<feature type="domain" description="Pyrroline-5-carboxylate reductase catalytic N-terminal" evidence="8">
    <location>
        <begin position="5"/>
        <end position="99"/>
    </location>
</feature>
<reference evidence="10" key="1">
    <citation type="submission" date="2018-05" db="EMBL/GenBank/DDBJ databases">
        <authorList>
            <person name="Lanie J.A."/>
            <person name="Ng W.-L."/>
            <person name="Kazmierczak K.M."/>
            <person name="Andrzejewski T.M."/>
            <person name="Davidsen T.M."/>
            <person name="Wayne K.J."/>
            <person name="Tettelin H."/>
            <person name="Glass J.I."/>
            <person name="Rusch D."/>
            <person name="Podicherti R."/>
            <person name="Tsui H.-C.T."/>
            <person name="Winkler M.E."/>
        </authorList>
    </citation>
    <scope>NUCLEOTIDE SEQUENCE</scope>
</reference>
<gene>
    <name evidence="10" type="ORF">METZ01_LOCUS18401</name>
</gene>
<dbReference type="InterPro" id="IPR036291">
    <property type="entry name" value="NAD(P)-bd_dom_sf"/>
</dbReference>
<accession>A0A381PH59</accession>
<comment type="pathway">
    <text evidence="1">Amino-acid biosynthesis; L-proline biosynthesis; L-proline from L-glutamate 5-semialdehyde: step 1/1.</text>
</comment>
<evidence type="ECO:0000256" key="7">
    <source>
        <dbReference type="ARBA" id="ARBA00023002"/>
    </source>
</evidence>
<organism evidence="10">
    <name type="scientific">marine metagenome</name>
    <dbReference type="NCBI Taxonomy" id="408172"/>
    <lineage>
        <taxon>unclassified sequences</taxon>
        <taxon>metagenomes</taxon>
        <taxon>ecological metagenomes</taxon>
    </lineage>
</organism>
<dbReference type="FunFam" id="1.10.3730.10:FF:000001">
    <property type="entry name" value="Pyrroline-5-carboxylate reductase"/>
    <property type="match status" value="1"/>
</dbReference>
<dbReference type="PANTHER" id="PTHR11645:SF0">
    <property type="entry name" value="PYRROLINE-5-CARBOXYLATE REDUCTASE 3"/>
    <property type="match status" value="1"/>
</dbReference>
<dbReference type="GO" id="GO:0055129">
    <property type="term" value="P:L-proline biosynthetic process"/>
    <property type="evidence" value="ECO:0007669"/>
    <property type="project" value="TreeGrafter"/>
</dbReference>
<dbReference type="InterPro" id="IPR028939">
    <property type="entry name" value="P5C_Rdtase_cat_N"/>
</dbReference>
<dbReference type="FunFam" id="3.40.50.720:FF:000105">
    <property type="entry name" value="Pyrroline-5-carboxylate reductase"/>
    <property type="match status" value="1"/>
</dbReference>
<dbReference type="InterPro" id="IPR008927">
    <property type="entry name" value="6-PGluconate_DH-like_C_sf"/>
</dbReference>
<evidence type="ECO:0000256" key="5">
    <source>
        <dbReference type="ARBA" id="ARBA00022650"/>
    </source>
</evidence>
<dbReference type="Pfam" id="PF14748">
    <property type="entry name" value="P5CR_dimer"/>
    <property type="match status" value="1"/>
</dbReference>
<evidence type="ECO:0000256" key="4">
    <source>
        <dbReference type="ARBA" id="ARBA00022605"/>
    </source>
</evidence>
<keyword evidence="6" id="KW-0521">NADP</keyword>
<proteinExistence type="inferred from homology"/>
<dbReference type="SUPFAM" id="SSF51735">
    <property type="entry name" value="NAD(P)-binding Rossmann-fold domains"/>
    <property type="match status" value="1"/>
</dbReference>
<dbReference type="EMBL" id="UINC01000961">
    <property type="protein sequence ID" value="SUZ65547.1"/>
    <property type="molecule type" value="Genomic_DNA"/>
</dbReference>
<dbReference type="AlphaFoldDB" id="A0A381PH59"/>
<feature type="non-terminal residue" evidence="10">
    <location>
        <position position="1"/>
    </location>
</feature>
<sequence length="274" mass="29044">VNSNTIGFIGAGNMASSLIRGLLSKSVTPSSILASDIDEKKLQELAKSCGVSATTNQQIADSADIILLAVKPQVMKRVCSDLVMDKSATSPLIVSIAAGITTGHLQNWLGCQHAIVRCMPNTPALIGEGISGLFANANVSSHQKELAEKLMRAVGTCVWVDDESDIDTVTAVSGSGPAYFFLFIEAMRDAAREMGLSDETANALVYQTAAGAAELAISSEEDVSELRRNVTSPGGTTERALNMFEEGKLKELVERALHAARDRSIELANEFGNK</sequence>
<dbReference type="HAMAP" id="MF_01925">
    <property type="entry name" value="P5C_reductase"/>
    <property type="match status" value="1"/>
</dbReference>
<feature type="domain" description="Pyrroline-5-carboxylate reductase dimerisation" evidence="9">
    <location>
        <begin position="163"/>
        <end position="267"/>
    </location>
</feature>